<dbReference type="PROSITE" id="PS51257">
    <property type="entry name" value="PROKAR_LIPOPROTEIN"/>
    <property type="match status" value="1"/>
</dbReference>
<dbReference type="EMBL" id="JADIMM010000119">
    <property type="protein sequence ID" value="MBO8458683.1"/>
    <property type="molecule type" value="Genomic_DNA"/>
</dbReference>
<dbReference type="Proteomes" id="UP000823638">
    <property type="component" value="Unassembled WGS sequence"/>
</dbReference>
<keyword evidence="2" id="KW-0449">Lipoprotein</keyword>
<dbReference type="Gene3D" id="3.10.28.20">
    <property type="entry name" value="Acetamidase/Formamidase-like domains"/>
    <property type="match status" value="1"/>
</dbReference>
<keyword evidence="1" id="KW-0732">Signal</keyword>
<evidence type="ECO:0000313" key="3">
    <source>
        <dbReference type="Proteomes" id="UP000823638"/>
    </source>
</evidence>
<gene>
    <name evidence="2" type="ORF">IAA81_10750</name>
</gene>
<sequence length="187" mass="20431">MLKKISFLLVALAMIFVAGCSSNPETVDSTVGADGTPRPDWVKMMSQKGTDTIHYEVGYGKMSSRATSLKRAEVDARNKIAIWLKADIQTALNTYMQDSGIGEESEVIQFIEEVSSQSSNTTISGAEIEDTWEDAEGGVYVLMALDLTKAAADLENNIYSRNDSAAFAEFKAREALQQLQATKEVTE</sequence>
<comment type="caution">
    <text evidence="2">The sequence shown here is derived from an EMBL/GenBank/DDBJ whole genome shotgun (WGS) entry which is preliminary data.</text>
</comment>
<feature type="signal peptide" evidence="1">
    <location>
        <begin position="1"/>
        <end position="23"/>
    </location>
</feature>
<accession>A0A9D9HRS8</accession>
<reference evidence="2" key="2">
    <citation type="journal article" date="2021" name="PeerJ">
        <title>Extensive microbial diversity within the chicken gut microbiome revealed by metagenomics and culture.</title>
        <authorList>
            <person name="Gilroy R."/>
            <person name="Ravi A."/>
            <person name="Getino M."/>
            <person name="Pursley I."/>
            <person name="Horton D.L."/>
            <person name="Alikhan N.F."/>
            <person name="Baker D."/>
            <person name="Gharbi K."/>
            <person name="Hall N."/>
            <person name="Watson M."/>
            <person name="Adriaenssens E.M."/>
            <person name="Foster-Nyarko E."/>
            <person name="Jarju S."/>
            <person name="Secka A."/>
            <person name="Antonio M."/>
            <person name="Oren A."/>
            <person name="Chaudhuri R.R."/>
            <person name="La Ragione R."/>
            <person name="Hildebrand F."/>
            <person name="Pallen M.J."/>
        </authorList>
    </citation>
    <scope>NUCLEOTIDE SEQUENCE</scope>
    <source>
        <strain evidence="2">10532</strain>
    </source>
</reference>
<evidence type="ECO:0000256" key="1">
    <source>
        <dbReference type="SAM" id="SignalP"/>
    </source>
</evidence>
<evidence type="ECO:0000313" key="2">
    <source>
        <dbReference type="EMBL" id="MBO8458683.1"/>
    </source>
</evidence>
<reference evidence="2" key="1">
    <citation type="submission" date="2020-10" db="EMBL/GenBank/DDBJ databases">
        <authorList>
            <person name="Gilroy R."/>
        </authorList>
    </citation>
    <scope>NUCLEOTIDE SEQUENCE</scope>
    <source>
        <strain evidence="2">10532</strain>
    </source>
</reference>
<feature type="chain" id="PRO_5038997036" evidence="1">
    <location>
        <begin position="24"/>
        <end position="187"/>
    </location>
</feature>
<proteinExistence type="predicted"/>
<name>A0A9D9HRS8_9SPIR</name>
<protein>
    <submittedName>
        <fullName evidence="2">LPP20 family lipoprotein</fullName>
    </submittedName>
</protein>
<organism evidence="2 3">
    <name type="scientific">Candidatus Gallitreponema excrementavium</name>
    <dbReference type="NCBI Taxonomy" id="2840840"/>
    <lineage>
        <taxon>Bacteria</taxon>
        <taxon>Pseudomonadati</taxon>
        <taxon>Spirochaetota</taxon>
        <taxon>Spirochaetia</taxon>
        <taxon>Spirochaetales</taxon>
        <taxon>Candidatus Gallitreponema</taxon>
    </lineage>
</organism>
<dbReference type="AlphaFoldDB" id="A0A9D9HRS8"/>